<evidence type="ECO:0000256" key="6">
    <source>
        <dbReference type="ARBA" id="ARBA00022683"/>
    </source>
</evidence>
<dbReference type="InterPro" id="IPR033887">
    <property type="entry name" value="PTS_IIA_man"/>
</dbReference>
<dbReference type="Gene3D" id="3.40.50.510">
    <property type="entry name" value="Phosphotransferase system, mannose-type IIA component"/>
    <property type="match status" value="1"/>
</dbReference>
<comment type="caution">
    <text evidence="9">The sequence shown here is derived from an EMBL/GenBank/DDBJ whole genome shotgun (WGS) entry which is preliminary data.</text>
</comment>
<protein>
    <submittedName>
        <fullName evidence="9">PTS sugar transporter subunit IIA</fullName>
    </submittedName>
</protein>
<keyword evidence="3" id="KW-0963">Cytoplasm</keyword>
<evidence type="ECO:0000256" key="5">
    <source>
        <dbReference type="ARBA" id="ARBA00022679"/>
    </source>
</evidence>
<keyword evidence="10" id="KW-1185">Reference proteome</keyword>
<organism evidence="9 10">
    <name type="scientific">Clostridium neuense</name>
    <dbReference type="NCBI Taxonomy" id="1728934"/>
    <lineage>
        <taxon>Bacteria</taxon>
        <taxon>Bacillati</taxon>
        <taxon>Bacillota</taxon>
        <taxon>Clostridia</taxon>
        <taxon>Eubacteriales</taxon>
        <taxon>Clostridiaceae</taxon>
        <taxon>Clostridium</taxon>
    </lineage>
</organism>
<evidence type="ECO:0000256" key="3">
    <source>
        <dbReference type="ARBA" id="ARBA00022490"/>
    </source>
</evidence>
<dbReference type="EMBL" id="JBJIAA010000002">
    <property type="protein sequence ID" value="MFL0249322.1"/>
    <property type="molecule type" value="Genomic_DNA"/>
</dbReference>
<dbReference type="PANTHER" id="PTHR33799">
    <property type="entry name" value="PTS PERMEASE-RELATED-RELATED"/>
    <property type="match status" value="1"/>
</dbReference>
<accession>A0ABW8TC80</accession>
<dbReference type="SUPFAM" id="SSF53062">
    <property type="entry name" value="PTS system fructose IIA component-like"/>
    <property type="match status" value="1"/>
</dbReference>
<evidence type="ECO:0000256" key="2">
    <source>
        <dbReference type="ARBA" id="ARBA00022448"/>
    </source>
</evidence>
<reference evidence="9 10" key="1">
    <citation type="submission" date="2024-11" db="EMBL/GenBank/DDBJ databases">
        <authorList>
            <person name="Heng Y.C."/>
            <person name="Lim A.C.H."/>
            <person name="Lee J.K.Y."/>
            <person name="Kittelmann S."/>
        </authorList>
    </citation>
    <scope>NUCLEOTIDE SEQUENCE [LARGE SCALE GENOMIC DNA]</scope>
    <source>
        <strain evidence="9 10">WILCCON 0114</strain>
    </source>
</reference>
<dbReference type="InterPro" id="IPR051471">
    <property type="entry name" value="Bacterial_PTS_sugar_comp"/>
</dbReference>
<evidence type="ECO:0000313" key="10">
    <source>
        <dbReference type="Proteomes" id="UP001623592"/>
    </source>
</evidence>
<name>A0ABW8TC80_9CLOT</name>
<dbReference type="Proteomes" id="UP001623592">
    <property type="component" value="Unassembled WGS sequence"/>
</dbReference>
<evidence type="ECO:0000256" key="7">
    <source>
        <dbReference type="ARBA" id="ARBA00022777"/>
    </source>
</evidence>
<dbReference type="CDD" id="cd00006">
    <property type="entry name" value="PTS_IIA_man"/>
    <property type="match status" value="1"/>
</dbReference>
<feature type="domain" description="PTS EIIA type-4" evidence="8">
    <location>
        <begin position="1"/>
        <end position="122"/>
    </location>
</feature>
<dbReference type="InterPro" id="IPR036662">
    <property type="entry name" value="PTS_EIIA_man-typ_sf"/>
</dbReference>
<evidence type="ECO:0000313" key="9">
    <source>
        <dbReference type="EMBL" id="MFL0249322.1"/>
    </source>
</evidence>
<keyword evidence="2" id="KW-0813">Transport</keyword>
<gene>
    <name evidence="9" type="ORF">ACJDT4_02725</name>
</gene>
<evidence type="ECO:0000256" key="4">
    <source>
        <dbReference type="ARBA" id="ARBA00022597"/>
    </source>
</evidence>
<proteinExistence type="predicted"/>
<evidence type="ECO:0000259" key="8">
    <source>
        <dbReference type="PROSITE" id="PS51096"/>
    </source>
</evidence>
<dbReference type="InterPro" id="IPR004701">
    <property type="entry name" value="PTS_EIIA_man-typ"/>
</dbReference>
<dbReference type="Pfam" id="PF03610">
    <property type="entry name" value="EIIA-man"/>
    <property type="match status" value="1"/>
</dbReference>
<dbReference type="RefSeq" id="WP_406785994.1">
    <property type="nucleotide sequence ID" value="NZ_JBJIAA010000002.1"/>
</dbReference>
<dbReference type="PANTHER" id="PTHR33799:SF1">
    <property type="entry name" value="PTS SYSTEM MANNOSE-SPECIFIC EIIAB COMPONENT-RELATED"/>
    <property type="match status" value="1"/>
</dbReference>
<keyword evidence="6" id="KW-0598">Phosphotransferase system</keyword>
<keyword evidence="4 9" id="KW-0762">Sugar transport</keyword>
<keyword evidence="5" id="KW-0808">Transferase</keyword>
<comment type="subcellular location">
    <subcellularLocation>
        <location evidence="1">Cytoplasm</location>
    </subcellularLocation>
</comment>
<dbReference type="PROSITE" id="PS51096">
    <property type="entry name" value="PTS_EIIA_TYPE_4"/>
    <property type="match status" value="1"/>
</dbReference>
<sequence>MTHIILASHGGLAKGMKDTLSMIIGDVSMIKAFSSYRDENTSIKNEVEKLVKENYIQNDIFILTDIFGGSVNNAMMSLLKDYPKIHLLSGMNLSLVISLITQPNKISEELLKQIVDESKQSIIDCNQLLKQYKQ</sequence>
<keyword evidence="7" id="KW-0418">Kinase</keyword>
<evidence type="ECO:0000256" key="1">
    <source>
        <dbReference type="ARBA" id="ARBA00004496"/>
    </source>
</evidence>